<dbReference type="InterPro" id="IPR027417">
    <property type="entry name" value="P-loop_NTPase"/>
</dbReference>
<dbReference type="InterPro" id="IPR001650">
    <property type="entry name" value="Helicase_C-like"/>
</dbReference>
<dbReference type="InterPro" id="IPR000330">
    <property type="entry name" value="SNF2_N"/>
</dbReference>
<dbReference type="PROSITE" id="PS51192">
    <property type="entry name" value="HELICASE_ATP_BIND_1"/>
    <property type="match status" value="1"/>
</dbReference>
<dbReference type="EMBL" id="MRCG01000005">
    <property type="protein sequence ID" value="OKH48677.1"/>
    <property type="molecule type" value="Genomic_DNA"/>
</dbReference>
<dbReference type="InterPro" id="IPR038718">
    <property type="entry name" value="SNF2-like_sf"/>
</dbReference>
<dbReference type="STRING" id="549789.NIES30_09030"/>
<dbReference type="Gene3D" id="3.40.50.300">
    <property type="entry name" value="P-loop containing nucleotide triphosphate hydrolases"/>
    <property type="match status" value="1"/>
</dbReference>
<evidence type="ECO:0000259" key="3">
    <source>
        <dbReference type="PROSITE" id="PS51194"/>
    </source>
</evidence>
<dbReference type="SUPFAM" id="SSF52540">
    <property type="entry name" value="P-loop containing nucleoside triphosphate hydrolases"/>
    <property type="match status" value="2"/>
</dbReference>
<dbReference type="CDD" id="cd18012">
    <property type="entry name" value="DEXQc_arch_SWI2_SNF2"/>
    <property type="match status" value="1"/>
</dbReference>
<name>A0A1U7J6Z6_9CYAN</name>
<evidence type="ECO:0000313" key="4">
    <source>
        <dbReference type="EMBL" id="OKH48677.1"/>
    </source>
</evidence>
<keyword evidence="4" id="KW-0547">Nucleotide-binding</keyword>
<dbReference type="Pfam" id="PF00176">
    <property type="entry name" value="SNF2-rel_dom"/>
    <property type="match status" value="1"/>
</dbReference>
<keyword evidence="5" id="KW-1185">Reference proteome</keyword>
<reference evidence="4 5" key="1">
    <citation type="submission" date="2016-11" db="EMBL/GenBank/DDBJ databases">
        <title>Draft Genome Sequences of Nine Cyanobacterial Strains from Diverse Habitats.</title>
        <authorList>
            <person name="Zhu T."/>
            <person name="Hou S."/>
            <person name="Lu X."/>
            <person name="Hess W.R."/>
        </authorList>
    </citation>
    <scope>NUCLEOTIDE SEQUENCE [LARGE SCALE GENOMIC DNA]</scope>
    <source>
        <strain evidence="4 5">NIES-30</strain>
    </source>
</reference>
<keyword evidence="4" id="KW-0067">ATP-binding</keyword>
<dbReference type="Gene3D" id="3.40.50.10810">
    <property type="entry name" value="Tandem AAA-ATPase domain"/>
    <property type="match status" value="1"/>
</dbReference>
<evidence type="ECO:0000259" key="2">
    <source>
        <dbReference type="PROSITE" id="PS51192"/>
    </source>
</evidence>
<dbReference type="InterPro" id="IPR014001">
    <property type="entry name" value="Helicase_ATP-bd"/>
</dbReference>
<keyword evidence="1" id="KW-0378">Hydrolase</keyword>
<dbReference type="PANTHER" id="PTHR10799">
    <property type="entry name" value="SNF2/RAD54 HELICASE FAMILY"/>
    <property type="match status" value="1"/>
</dbReference>
<dbReference type="Proteomes" id="UP000185557">
    <property type="component" value="Unassembled WGS sequence"/>
</dbReference>
<evidence type="ECO:0000313" key="5">
    <source>
        <dbReference type="Proteomes" id="UP000185557"/>
    </source>
</evidence>
<protein>
    <submittedName>
        <fullName evidence="4">Helicase</fullName>
    </submittedName>
</protein>
<dbReference type="Pfam" id="PF00271">
    <property type="entry name" value="Helicase_C"/>
    <property type="match status" value="1"/>
</dbReference>
<gene>
    <name evidence="4" type="ORF">NIES30_09030</name>
</gene>
<keyword evidence="4" id="KW-0347">Helicase</keyword>
<proteinExistence type="predicted"/>
<comment type="caution">
    <text evidence="4">The sequence shown here is derived from an EMBL/GenBank/DDBJ whole genome shotgun (WGS) entry which is preliminary data.</text>
</comment>
<dbReference type="SMART" id="SM00490">
    <property type="entry name" value="HELICc"/>
    <property type="match status" value="1"/>
</dbReference>
<dbReference type="GO" id="GO:0004386">
    <property type="term" value="F:helicase activity"/>
    <property type="evidence" value="ECO:0007669"/>
    <property type="project" value="UniProtKB-KW"/>
</dbReference>
<dbReference type="PROSITE" id="PS51194">
    <property type="entry name" value="HELICASE_CTER"/>
    <property type="match status" value="1"/>
</dbReference>
<dbReference type="InterPro" id="IPR049730">
    <property type="entry name" value="SNF2/RAD54-like_C"/>
</dbReference>
<organism evidence="4 5">
    <name type="scientific">Phormidium tenue NIES-30</name>
    <dbReference type="NCBI Taxonomy" id="549789"/>
    <lineage>
        <taxon>Bacteria</taxon>
        <taxon>Bacillati</taxon>
        <taxon>Cyanobacteriota</taxon>
        <taxon>Cyanophyceae</taxon>
        <taxon>Oscillatoriophycideae</taxon>
        <taxon>Oscillatoriales</taxon>
        <taxon>Oscillatoriaceae</taxon>
        <taxon>Phormidium</taxon>
    </lineage>
</organism>
<feature type="domain" description="Helicase ATP-binding" evidence="2">
    <location>
        <begin position="966"/>
        <end position="1124"/>
    </location>
</feature>
<dbReference type="SMART" id="SM00487">
    <property type="entry name" value="DEXDc"/>
    <property type="match status" value="1"/>
</dbReference>
<evidence type="ECO:0000256" key="1">
    <source>
        <dbReference type="ARBA" id="ARBA00022801"/>
    </source>
</evidence>
<sequence>MRSPMPAPNKIAAQRDQLLTTYKQLSPEEKELLQLLSLLYAPVNRTKLLDIYNRYLKSVQKSPTSINHLNPLFTRLSRKELIVAASNQGSHTQPLLTELLTRDAVAQGRFEPMVTAIQAALPIRTHGWNKDLLLFSSEDEFIREVRIGVYRYDWKFIKKQFESFYSNPYNASRISLAEVYALICDNPFDRDWFLTLKRVPEIYEAALGSLCRSSFTDLVPNEHFFELLQEECSQPNSTASDRLKSIWIEQLMARGRLAEADVALERYAKDDPIEELLHQSWLDCLRGDYPQTIEAGRVALKLLKKSTGKRKIYFDNLPGIFLPLALMQEGSSLSFREAEGYAHIIAEQSYHHWMSVIYNCLEKVAQTLQGNAAAKRYLTNSPVSDLDNNTSIEVLIDMICLYWVDVENAQARLPRMAQAFYKAATEAGYDWLALEAATLLTRLGDNTYSAKAAALQQKTGIVPLVDILKPKQPWELSLTALIGLNPTTPSQQAKAPVASDYRLAWFITYYSEQSWQLQPKEQKLSAKGGWSKGRAIALRRLKQELSSFPYLTTQDREICSHLTHDPYSYGYDNYKFSPQVLLALVGHPLVFWEDASTTPVEVVKGEPALLVRQTKAGKLAISLTPAVASKQAIALIKETPTRLKVIEFTPQHHRIAEVLGPKNSLEVPENAKEQVLAAINAVAGLVTVHSDIGGGVADAEAVEAVPKPHLHLLPAGEGLKVSLLTRPFGDDGPYYRPGTGGEMVIAEIDGRRLQTHRKLKEEKKLARALEKACPTLQRLDDTDGEWLIDDPEDCLELILELQDVGDQAVVEWPEGEKLRIANRVSLSNFKIQIQRQRDWFAASGELQISDDEVLGMKQLMELLDAAPGRFVKLADGQFLALTQEFRKRLDDLRAYSETSGDGVRFHPLASLAMEDWMDEVGQLKTDKHWKDHLKRLKEAKDLKPELPSTLQAELRDYQVEGFNWLARLAHWGVGACLADDMGLGKTLQALALILTRAPEGPTLIIAPTSVCMNWLSEAEKFAPTLKPMQFGTGDRQRTLDNLQPFDLLVCSYGLLQQDDVSDMLAKVEWQTIVLDEAQAIKNSATKRSKAAMKLQGGFKILTTGTPIENHLGELWNLFRFINPGLLGSQDQFSTRFANAIERNQDKAARNRLKKLIQPFILRRTKTQVLDELPARTEITLQVELSAQEMAFYEALRREAVEKLADPTIESGTKHLQVLAEIMKLRRACCNTRLVKGTTALPSAKLEAFGEVLEELLENNHKALVFSQFVDHLTILREFLDGQNVSYQYLDGSTPAKDRKKRVDAFQAGEGDVFLISLKAGGTGLNLTAADYVIHMDPWWNPAVEDQASDRAHRIGQLRPVTIYRLVAKHTIEEKIVDLHKQKRDLADSLLEGTDMSGKISTDQLLQLISAG</sequence>
<dbReference type="CDD" id="cd18793">
    <property type="entry name" value="SF2_C_SNF"/>
    <property type="match status" value="1"/>
</dbReference>
<dbReference type="GO" id="GO:0005524">
    <property type="term" value="F:ATP binding"/>
    <property type="evidence" value="ECO:0007669"/>
    <property type="project" value="InterPro"/>
</dbReference>
<dbReference type="GO" id="GO:0016787">
    <property type="term" value="F:hydrolase activity"/>
    <property type="evidence" value="ECO:0007669"/>
    <property type="project" value="UniProtKB-KW"/>
</dbReference>
<accession>A0A1U7J6Z6</accession>
<feature type="domain" description="Helicase C-terminal" evidence="3">
    <location>
        <begin position="1244"/>
        <end position="1401"/>
    </location>
</feature>